<evidence type="ECO:0000313" key="3">
    <source>
        <dbReference type="Proteomes" id="UP000828390"/>
    </source>
</evidence>
<gene>
    <name evidence="1" type="ORF">DPMN_048096</name>
    <name evidence="2" type="ORF">DPMN_048147</name>
</gene>
<dbReference type="EMBL" id="JAIWYP010000011">
    <property type="protein sequence ID" value="KAH3741422.1"/>
    <property type="molecule type" value="Genomic_DNA"/>
</dbReference>
<dbReference type="Proteomes" id="UP000828390">
    <property type="component" value="Unassembled WGS sequence"/>
</dbReference>
<comment type="caution">
    <text evidence="1">The sequence shown here is derived from an EMBL/GenBank/DDBJ whole genome shotgun (WGS) entry which is preliminary data.</text>
</comment>
<sequence length="67" mass="7280">MIIFVFKGTILVDTVNKSVQAGKITPRDEAVLAELLPLVPDIKGDNLFEELLAAKLDLSGKGKLLKM</sequence>
<reference evidence="1" key="1">
    <citation type="journal article" date="2019" name="bioRxiv">
        <title>The Genome of the Zebra Mussel, Dreissena polymorpha: A Resource for Invasive Species Research.</title>
        <authorList>
            <person name="McCartney M.A."/>
            <person name="Auch B."/>
            <person name="Kono T."/>
            <person name="Mallez S."/>
            <person name="Zhang Y."/>
            <person name="Obille A."/>
            <person name="Becker A."/>
            <person name="Abrahante J.E."/>
            <person name="Garbe J."/>
            <person name="Badalamenti J.P."/>
            <person name="Herman A."/>
            <person name="Mangelson H."/>
            <person name="Liachko I."/>
            <person name="Sullivan S."/>
            <person name="Sone E.D."/>
            <person name="Koren S."/>
            <person name="Silverstein K.A.T."/>
            <person name="Beckman K.B."/>
            <person name="Gohl D.M."/>
        </authorList>
    </citation>
    <scope>NUCLEOTIDE SEQUENCE</scope>
    <source>
        <strain evidence="1">Duluth1</strain>
        <tissue evidence="1">Whole animal</tissue>
    </source>
</reference>
<evidence type="ECO:0000313" key="1">
    <source>
        <dbReference type="EMBL" id="KAH3741371.1"/>
    </source>
</evidence>
<name>A0A9D4I3N8_DREPO</name>
<dbReference type="EMBL" id="JAIWYP010000011">
    <property type="protein sequence ID" value="KAH3741371.1"/>
    <property type="molecule type" value="Genomic_DNA"/>
</dbReference>
<organism evidence="1 3">
    <name type="scientific">Dreissena polymorpha</name>
    <name type="common">Zebra mussel</name>
    <name type="synonym">Mytilus polymorpha</name>
    <dbReference type="NCBI Taxonomy" id="45954"/>
    <lineage>
        <taxon>Eukaryota</taxon>
        <taxon>Metazoa</taxon>
        <taxon>Spiralia</taxon>
        <taxon>Lophotrochozoa</taxon>
        <taxon>Mollusca</taxon>
        <taxon>Bivalvia</taxon>
        <taxon>Autobranchia</taxon>
        <taxon>Heteroconchia</taxon>
        <taxon>Euheterodonta</taxon>
        <taxon>Imparidentia</taxon>
        <taxon>Neoheterodontei</taxon>
        <taxon>Myida</taxon>
        <taxon>Dreissenoidea</taxon>
        <taxon>Dreissenidae</taxon>
        <taxon>Dreissena</taxon>
    </lineage>
</organism>
<dbReference type="AlphaFoldDB" id="A0A9D4I3N8"/>
<reference evidence="1" key="2">
    <citation type="submission" date="2020-11" db="EMBL/GenBank/DDBJ databases">
        <authorList>
            <person name="McCartney M.A."/>
            <person name="Auch B."/>
            <person name="Kono T."/>
            <person name="Mallez S."/>
            <person name="Becker A."/>
            <person name="Gohl D.M."/>
            <person name="Silverstein K.A.T."/>
            <person name="Koren S."/>
            <person name="Bechman K.B."/>
            <person name="Herman A."/>
            <person name="Abrahante J.E."/>
            <person name="Garbe J."/>
        </authorList>
    </citation>
    <scope>NUCLEOTIDE SEQUENCE</scope>
    <source>
        <strain evidence="1">Duluth1</strain>
        <tissue evidence="1">Whole animal</tissue>
    </source>
</reference>
<evidence type="ECO:0000313" key="2">
    <source>
        <dbReference type="EMBL" id="KAH3741422.1"/>
    </source>
</evidence>
<protein>
    <submittedName>
        <fullName evidence="1">Uncharacterized protein</fullName>
    </submittedName>
</protein>
<accession>A0A9D4I3N8</accession>
<keyword evidence="3" id="KW-1185">Reference proteome</keyword>
<proteinExistence type="predicted"/>